<dbReference type="InterPro" id="IPR041027">
    <property type="entry name" value="FtsK_alpha"/>
</dbReference>
<keyword evidence="12" id="KW-0131">Cell cycle</keyword>
<evidence type="ECO:0000256" key="5">
    <source>
        <dbReference type="ARBA" id="ARBA00022692"/>
    </source>
</evidence>
<evidence type="ECO:0000256" key="11">
    <source>
        <dbReference type="ARBA" id="ARBA00023136"/>
    </source>
</evidence>
<dbReference type="InterPro" id="IPR050206">
    <property type="entry name" value="FtsK/SpoIIIE/SftA"/>
</dbReference>
<dbReference type="InterPro" id="IPR027417">
    <property type="entry name" value="P-loop_NTPase"/>
</dbReference>
<feature type="transmembrane region" description="Helical" evidence="14">
    <location>
        <begin position="149"/>
        <end position="171"/>
    </location>
</feature>
<evidence type="ECO:0000256" key="10">
    <source>
        <dbReference type="ARBA" id="ARBA00023125"/>
    </source>
</evidence>
<comment type="similarity">
    <text evidence="2">Belongs to the FtsK/SpoIIIE/SftA family.</text>
</comment>
<feature type="domain" description="FtsK" evidence="15">
    <location>
        <begin position="405"/>
        <end position="605"/>
    </location>
</feature>
<evidence type="ECO:0000256" key="14">
    <source>
        <dbReference type="SAM" id="Phobius"/>
    </source>
</evidence>
<sequence>MEDETLPSEKFAKEISGLFWIFLAAFLFISMYSFNPGDPTLNQAVSSSWKIKNLIGPAGSYAAGLLVDMVGIGAWLIPFYCLHLGLASFIAVLKQPWWRWAGLTLLYACLLSWASHPWLTSYQADMSIHEGGFIGALLSKWSFHYLKPVGAFLFWLFATLAGIQLTLNLSWASTCKRVRSILVDLGLKNKERFDRRVKRIKAERDLKNAEKKAEKISDPVDFGKTPKKVEPKKQIKEQENDSEIVLQPFGDAIPKKKSKPKAKSLDTTADFPSLDLLAVPKVTGITVDPKVLENKTQSLAVCLKDFNIDGEIQNVIPGPVVTMFEFRPAPGVKVSKIAGLTDDIALALKAISVRIEAPIPGKDSVGVEIPNDQRQVVYLREIFEADCFKNAKSPMTLALGKDIQGEPVVADLIKMPHLLVAGATGAGKSVCLNGLLMSLLYRARPDEVKLLLIDPKRIELAVYASLPHLVHPVVTDMALAKSALEWAVYEMDQRYQKMARLGVRNIASFNEKLVKIQGDDMPDDLADLEHMPYLVIVVDELADLMLTAGKDVEISIVRLAQLARAAGIHIILATQRPSVDVVTGLIKANFPTRISFQVTSKHDSRTILDMGGAEKLLGRGDMLFKPSGAQLRRLHGALVDDDEIKLVVDFWKKKFPQDFDLDFTDWKDTPSGPGQGSMPSESDDPVYGEAVEFVLAQGKASISLLQRRFRIGFNRSARFIEQMEQDGILGPQDGSKPRIVLVTRD</sequence>
<dbReference type="InterPro" id="IPR036388">
    <property type="entry name" value="WH-like_DNA-bd_sf"/>
</dbReference>
<evidence type="ECO:0000256" key="9">
    <source>
        <dbReference type="ARBA" id="ARBA00022989"/>
    </source>
</evidence>
<evidence type="ECO:0000256" key="7">
    <source>
        <dbReference type="ARBA" id="ARBA00022829"/>
    </source>
</evidence>
<keyword evidence="6 13" id="KW-0547">Nucleotide-binding</keyword>
<dbReference type="PANTHER" id="PTHR22683:SF41">
    <property type="entry name" value="DNA TRANSLOCASE FTSK"/>
    <property type="match status" value="1"/>
</dbReference>
<reference evidence="17" key="1">
    <citation type="submission" date="2017-04" db="EMBL/GenBank/DDBJ databases">
        <authorList>
            <person name="Varghese N."/>
            <person name="Submissions S."/>
        </authorList>
    </citation>
    <scope>NUCLEOTIDE SEQUENCE [LARGE SCALE GENOMIC DNA]</scope>
    <source>
        <strain evidence="17">K3S</strain>
    </source>
</reference>
<keyword evidence="7" id="KW-0159">Chromosome partition</keyword>
<dbReference type="STRING" id="1519643.SAMN06295933_0730"/>
<dbReference type="InterPro" id="IPR018541">
    <property type="entry name" value="Ftsk_gamma"/>
</dbReference>
<dbReference type="GO" id="GO:0005524">
    <property type="term" value="F:ATP binding"/>
    <property type="evidence" value="ECO:0007669"/>
    <property type="project" value="UniProtKB-UniRule"/>
</dbReference>
<keyword evidence="5 14" id="KW-0812">Transmembrane</keyword>
<evidence type="ECO:0000256" key="4">
    <source>
        <dbReference type="ARBA" id="ARBA00022618"/>
    </source>
</evidence>
<dbReference type="InterPro" id="IPR036259">
    <property type="entry name" value="MFS_trans_sf"/>
</dbReference>
<proteinExistence type="inferred from homology"/>
<evidence type="ECO:0000256" key="13">
    <source>
        <dbReference type="PROSITE-ProRule" id="PRU00289"/>
    </source>
</evidence>
<keyword evidence="3" id="KW-1003">Cell membrane</keyword>
<gene>
    <name evidence="16" type="ORF">SAMN06295933_0730</name>
</gene>
<name>A0A1X7CDZ3_9BACT</name>
<evidence type="ECO:0000259" key="15">
    <source>
        <dbReference type="PROSITE" id="PS50901"/>
    </source>
</evidence>
<feature type="transmembrane region" description="Helical" evidence="14">
    <location>
        <begin position="15"/>
        <end position="34"/>
    </location>
</feature>
<feature type="transmembrane region" description="Helical" evidence="14">
    <location>
        <begin position="54"/>
        <end position="77"/>
    </location>
</feature>
<evidence type="ECO:0000313" key="16">
    <source>
        <dbReference type="EMBL" id="SME94804.1"/>
    </source>
</evidence>
<dbReference type="SUPFAM" id="SSF52540">
    <property type="entry name" value="P-loop containing nucleoside triphosphate hydrolases"/>
    <property type="match status" value="1"/>
</dbReference>
<evidence type="ECO:0000256" key="1">
    <source>
        <dbReference type="ARBA" id="ARBA00004651"/>
    </source>
</evidence>
<dbReference type="EMBL" id="FWZU01000001">
    <property type="protein sequence ID" value="SME94804.1"/>
    <property type="molecule type" value="Genomic_DNA"/>
</dbReference>
<keyword evidence="8 13" id="KW-0067">ATP-binding</keyword>
<dbReference type="Pfam" id="PF01580">
    <property type="entry name" value="FtsK_SpoIIIE"/>
    <property type="match status" value="1"/>
</dbReference>
<dbReference type="AlphaFoldDB" id="A0A1X7CDZ3"/>
<evidence type="ECO:0000256" key="8">
    <source>
        <dbReference type="ARBA" id="ARBA00022840"/>
    </source>
</evidence>
<dbReference type="SUPFAM" id="SSF46785">
    <property type="entry name" value="Winged helix' DNA-binding domain"/>
    <property type="match status" value="1"/>
</dbReference>
<comment type="subcellular location">
    <subcellularLocation>
        <location evidence="1">Cell membrane</location>
        <topology evidence="1">Multi-pass membrane protein</topology>
    </subcellularLocation>
</comment>
<evidence type="ECO:0000256" key="2">
    <source>
        <dbReference type="ARBA" id="ARBA00006474"/>
    </source>
</evidence>
<organism evidence="16 17">
    <name type="scientific">Desulfovibrio gilichinskyi</name>
    <dbReference type="NCBI Taxonomy" id="1519643"/>
    <lineage>
        <taxon>Bacteria</taxon>
        <taxon>Pseudomonadati</taxon>
        <taxon>Thermodesulfobacteriota</taxon>
        <taxon>Desulfovibrionia</taxon>
        <taxon>Desulfovibrionales</taxon>
        <taxon>Desulfovibrionaceae</taxon>
        <taxon>Desulfovibrio</taxon>
    </lineage>
</organism>
<evidence type="ECO:0000256" key="6">
    <source>
        <dbReference type="ARBA" id="ARBA00022741"/>
    </source>
</evidence>
<dbReference type="PANTHER" id="PTHR22683">
    <property type="entry name" value="SPORULATION PROTEIN RELATED"/>
    <property type="match status" value="1"/>
</dbReference>
<dbReference type="Gene3D" id="3.30.980.40">
    <property type="match status" value="1"/>
</dbReference>
<protein>
    <submittedName>
        <fullName evidence="16">DNA translocase FtsK</fullName>
    </submittedName>
</protein>
<keyword evidence="11 14" id="KW-0472">Membrane</keyword>
<feature type="binding site" evidence="13">
    <location>
        <begin position="422"/>
        <end position="429"/>
    </location>
    <ligand>
        <name>ATP</name>
        <dbReference type="ChEBI" id="CHEBI:30616"/>
    </ligand>
</feature>
<dbReference type="Gene3D" id="3.40.50.300">
    <property type="entry name" value="P-loop containing nucleotide triphosphate hydrolases"/>
    <property type="match status" value="1"/>
</dbReference>
<evidence type="ECO:0000256" key="3">
    <source>
        <dbReference type="ARBA" id="ARBA00022475"/>
    </source>
</evidence>
<keyword evidence="9 14" id="KW-1133">Transmembrane helix</keyword>
<dbReference type="GO" id="GO:0051301">
    <property type="term" value="P:cell division"/>
    <property type="evidence" value="ECO:0007669"/>
    <property type="project" value="UniProtKB-KW"/>
</dbReference>
<evidence type="ECO:0000313" key="17">
    <source>
        <dbReference type="Proteomes" id="UP000192906"/>
    </source>
</evidence>
<dbReference type="Pfam" id="PF09397">
    <property type="entry name" value="FtsK_gamma"/>
    <property type="match status" value="1"/>
</dbReference>
<dbReference type="InterPro" id="IPR036390">
    <property type="entry name" value="WH_DNA-bd_sf"/>
</dbReference>
<evidence type="ECO:0000256" key="12">
    <source>
        <dbReference type="ARBA" id="ARBA00023306"/>
    </source>
</evidence>
<dbReference type="GO" id="GO:0007059">
    <property type="term" value="P:chromosome segregation"/>
    <property type="evidence" value="ECO:0007669"/>
    <property type="project" value="UniProtKB-KW"/>
</dbReference>
<accession>A0A1X7CDZ3</accession>
<dbReference type="InterPro" id="IPR002543">
    <property type="entry name" value="FtsK_dom"/>
</dbReference>
<dbReference type="Proteomes" id="UP000192906">
    <property type="component" value="Unassembled WGS sequence"/>
</dbReference>
<keyword evidence="4" id="KW-0132">Cell division</keyword>
<keyword evidence="10" id="KW-0238">DNA-binding</keyword>
<dbReference type="SMART" id="SM00843">
    <property type="entry name" value="Ftsk_gamma"/>
    <property type="match status" value="1"/>
</dbReference>
<dbReference type="Pfam" id="PF17854">
    <property type="entry name" value="FtsK_alpha"/>
    <property type="match status" value="1"/>
</dbReference>
<dbReference type="InterPro" id="IPR025199">
    <property type="entry name" value="FtsK_4TM"/>
</dbReference>
<dbReference type="PROSITE" id="PS50901">
    <property type="entry name" value="FTSK"/>
    <property type="match status" value="1"/>
</dbReference>
<dbReference type="GO" id="GO:0005886">
    <property type="term" value="C:plasma membrane"/>
    <property type="evidence" value="ECO:0007669"/>
    <property type="project" value="UniProtKB-SubCell"/>
</dbReference>
<dbReference type="RefSeq" id="WP_085098405.1">
    <property type="nucleotide sequence ID" value="NZ_FWZU01000001.1"/>
</dbReference>
<dbReference type="SUPFAM" id="SSF103473">
    <property type="entry name" value="MFS general substrate transporter"/>
    <property type="match status" value="1"/>
</dbReference>
<dbReference type="Pfam" id="PF13491">
    <property type="entry name" value="FtsK_4TM"/>
    <property type="match status" value="1"/>
</dbReference>
<dbReference type="GO" id="GO:0003677">
    <property type="term" value="F:DNA binding"/>
    <property type="evidence" value="ECO:0007669"/>
    <property type="project" value="UniProtKB-KW"/>
</dbReference>
<feature type="transmembrane region" description="Helical" evidence="14">
    <location>
        <begin position="97"/>
        <end position="119"/>
    </location>
</feature>
<keyword evidence="17" id="KW-1185">Reference proteome</keyword>
<dbReference type="Gene3D" id="1.10.10.10">
    <property type="entry name" value="Winged helix-like DNA-binding domain superfamily/Winged helix DNA-binding domain"/>
    <property type="match status" value="1"/>
</dbReference>
<dbReference type="CDD" id="cd01127">
    <property type="entry name" value="TrwB_TraG_TraD_VirD4"/>
    <property type="match status" value="1"/>
</dbReference>
<dbReference type="OrthoDB" id="9807790at2"/>